<feature type="non-terminal residue" evidence="2">
    <location>
        <position position="1"/>
    </location>
</feature>
<dbReference type="EMBL" id="JAENGZ010001202">
    <property type="protein sequence ID" value="KAG6949805.1"/>
    <property type="molecule type" value="Genomic_DNA"/>
</dbReference>
<reference evidence="2" key="1">
    <citation type="submission" date="2021-01" db="EMBL/GenBank/DDBJ databases">
        <title>Phytophthora aleatoria, a newly-described species from Pinus radiata is distinct from Phytophthora cactorum isolates based on comparative genomics.</title>
        <authorList>
            <person name="Mcdougal R."/>
            <person name="Panda P."/>
            <person name="Williams N."/>
            <person name="Studholme D.J."/>
        </authorList>
    </citation>
    <scope>NUCLEOTIDE SEQUENCE</scope>
    <source>
        <strain evidence="2">NZFS 3830</strain>
    </source>
</reference>
<evidence type="ECO:0000256" key="1">
    <source>
        <dbReference type="SAM" id="MobiDB-lite"/>
    </source>
</evidence>
<protein>
    <submittedName>
        <fullName evidence="2">Uncharacterized protein</fullName>
    </submittedName>
</protein>
<name>A0A8T1TW24_9STRA</name>
<dbReference type="Proteomes" id="UP000688947">
    <property type="component" value="Unassembled WGS sequence"/>
</dbReference>
<comment type="caution">
    <text evidence="2">The sequence shown here is derived from an EMBL/GenBank/DDBJ whole genome shotgun (WGS) entry which is preliminary data.</text>
</comment>
<gene>
    <name evidence="2" type="ORF">JG687_00014615</name>
</gene>
<accession>A0A8T1TW24</accession>
<dbReference type="AlphaFoldDB" id="A0A8T1TW24"/>
<sequence>SSGGVPFHKLFCSDDDEDEGDKSPAEGFPSSHSATQLDLPPPHSHDELMDVEGQDGSPKDPGGDGESDEALFNFATGSPQPDEDGPPSADVSTGAEAAEGTFAPQLLVLLKEVVLPLTPITQSKVMTTALCLVLRRRPGDHRHHLRLVGDRCHRLVWPVDVLRHCPRKPVLVV</sequence>
<organism evidence="2 3">
    <name type="scientific">Phytophthora cactorum</name>
    <dbReference type="NCBI Taxonomy" id="29920"/>
    <lineage>
        <taxon>Eukaryota</taxon>
        <taxon>Sar</taxon>
        <taxon>Stramenopiles</taxon>
        <taxon>Oomycota</taxon>
        <taxon>Peronosporomycetes</taxon>
        <taxon>Peronosporales</taxon>
        <taxon>Peronosporaceae</taxon>
        <taxon>Phytophthora</taxon>
    </lineage>
</organism>
<evidence type="ECO:0000313" key="2">
    <source>
        <dbReference type="EMBL" id="KAG6949805.1"/>
    </source>
</evidence>
<dbReference type="OrthoDB" id="10290650at2759"/>
<proteinExistence type="predicted"/>
<dbReference type="VEuPathDB" id="FungiDB:PC110_g10710"/>
<evidence type="ECO:0000313" key="3">
    <source>
        <dbReference type="Proteomes" id="UP000688947"/>
    </source>
</evidence>
<feature type="region of interest" description="Disordered" evidence="1">
    <location>
        <begin position="1"/>
        <end position="93"/>
    </location>
</feature>